<comment type="caution">
    <text evidence="3">The sequence shown here is derived from an EMBL/GenBank/DDBJ whole genome shotgun (WGS) entry which is preliminary data.</text>
</comment>
<protein>
    <submittedName>
        <fullName evidence="3">Uncharacterized protein</fullName>
    </submittedName>
</protein>
<evidence type="ECO:0000313" key="4">
    <source>
        <dbReference type="Proteomes" id="UP001151699"/>
    </source>
</evidence>
<keyword evidence="4" id="KW-1185">Reference proteome</keyword>
<evidence type="ECO:0000256" key="2">
    <source>
        <dbReference type="SAM" id="SignalP"/>
    </source>
</evidence>
<dbReference type="AlphaFoldDB" id="A0A9Q0S429"/>
<dbReference type="EMBL" id="WJQU01000002">
    <property type="protein sequence ID" value="KAJ6642600.1"/>
    <property type="molecule type" value="Genomic_DNA"/>
</dbReference>
<proteinExistence type="predicted"/>
<dbReference type="Proteomes" id="UP001151699">
    <property type="component" value="Chromosome B"/>
</dbReference>
<gene>
    <name evidence="3" type="ORF">Bhyg_07553</name>
</gene>
<evidence type="ECO:0000256" key="1">
    <source>
        <dbReference type="SAM" id="MobiDB-lite"/>
    </source>
</evidence>
<evidence type="ECO:0000313" key="3">
    <source>
        <dbReference type="EMBL" id="KAJ6642600.1"/>
    </source>
</evidence>
<accession>A0A9Q0S429</accession>
<feature type="signal peptide" evidence="2">
    <location>
        <begin position="1"/>
        <end position="25"/>
    </location>
</feature>
<feature type="region of interest" description="Disordered" evidence="1">
    <location>
        <begin position="150"/>
        <end position="174"/>
    </location>
</feature>
<feature type="chain" id="PRO_5040109219" evidence="2">
    <location>
        <begin position="26"/>
        <end position="239"/>
    </location>
</feature>
<name>A0A9Q0S429_9DIPT</name>
<reference evidence="3" key="1">
    <citation type="submission" date="2022-07" db="EMBL/GenBank/DDBJ databases">
        <authorList>
            <person name="Trinca V."/>
            <person name="Uliana J.V.C."/>
            <person name="Torres T.T."/>
            <person name="Ward R.J."/>
            <person name="Monesi N."/>
        </authorList>
    </citation>
    <scope>NUCLEOTIDE SEQUENCE</scope>
    <source>
        <strain evidence="3">HSMRA1968</strain>
        <tissue evidence="3">Whole embryos</tissue>
    </source>
</reference>
<organism evidence="3 4">
    <name type="scientific">Pseudolycoriella hygida</name>
    <dbReference type="NCBI Taxonomy" id="35572"/>
    <lineage>
        <taxon>Eukaryota</taxon>
        <taxon>Metazoa</taxon>
        <taxon>Ecdysozoa</taxon>
        <taxon>Arthropoda</taxon>
        <taxon>Hexapoda</taxon>
        <taxon>Insecta</taxon>
        <taxon>Pterygota</taxon>
        <taxon>Neoptera</taxon>
        <taxon>Endopterygota</taxon>
        <taxon>Diptera</taxon>
        <taxon>Nematocera</taxon>
        <taxon>Sciaroidea</taxon>
        <taxon>Sciaridae</taxon>
        <taxon>Pseudolycoriella</taxon>
    </lineage>
</organism>
<keyword evidence="2" id="KW-0732">Signal</keyword>
<sequence length="239" mass="27353">MKKFMKLILTFICIMFNMYHHLLNTTNRDSLSPHFPLPEPGQASATIAHLPDEMIKYELESQGIKCLPNYLQRRKQLAAVIDERKYVVGKQPVAMGYKEDLDYCSKYLEAWENQFHPDSMGPNTAESFKIKIHMEAMNSDNQISDVAYRDTPISSQLTKESSRNRKTRSSTRNASIAIPRIKTSNESKKHRLNSSITVPNMTLSKQTCEGEVIASNMVGNQEHCDECRVPIRDLIEIEV</sequence>